<proteinExistence type="predicted"/>
<evidence type="ECO:0000313" key="3">
    <source>
        <dbReference type="Proteomes" id="UP000466535"/>
    </source>
</evidence>
<evidence type="ECO:0000313" key="2">
    <source>
        <dbReference type="EMBL" id="MXR52609.1"/>
    </source>
</evidence>
<dbReference type="Pfam" id="PF24430">
    <property type="entry name" value="DUF7553"/>
    <property type="match status" value="1"/>
</dbReference>
<name>A0A6B0THD6_9EURY</name>
<dbReference type="OrthoDB" id="206274at2157"/>
<feature type="region of interest" description="Disordered" evidence="1">
    <location>
        <begin position="60"/>
        <end position="87"/>
    </location>
</feature>
<gene>
    <name evidence="2" type="ORF">GRX03_13465</name>
</gene>
<dbReference type="AlphaFoldDB" id="A0A6B0THD6"/>
<dbReference type="RefSeq" id="WP_159764732.1">
    <property type="nucleotide sequence ID" value="NZ_WUUT01000005.1"/>
</dbReference>
<dbReference type="Proteomes" id="UP000466535">
    <property type="component" value="Unassembled WGS sequence"/>
</dbReference>
<keyword evidence="3" id="KW-1185">Reference proteome</keyword>
<comment type="caution">
    <text evidence="2">The sequence shown here is derived from an EMBL/GenBank/DDBJ whole genome shotgun (WGS) entry which is preliminary data.</text>
</comment>
<dbReference type="EMBL" id="WUUT01000005">
    <property type="protein sequence ID" value="MXR52609.1"/>
    <property type="molecule type" value="Genomic_DNA"/>
</dbReference>
<evidence type="ECO:0000256" key="1">
    <source>
        <dbReference type="SAM" id="MobiDB-lite"/>
    </source>
</evidence>
<organism evidence="2 3">
    <name type="scientific">Halovenus carboxidivorans</name>
    <dbReference type="NCBI Taxonomy" id="2692199"/>
    <lineage>
        <taxon>Archaea</taxon>
        <taxon>Methanobacteriati</taxon>
        <taxon>Methanobacteriota</taxon>
        <taxon>Stenosarchaea group</taxon>
        <taxon>Halobacteria</taxon>
        <taxon>Halobacteriales</taxon>
        <taxon>Haloarculaceae</taxon>
        <taxon>Halovenus</taxon>
    </lineage>
</organism>
<protein>
    <submittedName>
        <fullName evidence="2">Uncharacterized protein</fullName>
    </submittedName>
</protein>
<accession>A0A6B0THD6</accession>
<sequence>MNKHFEDTKYYVKRAGETAKKGLSEELEPLQERIQDLRDEEEQPEPSRVEKLREDLKEFQQRAEGEAKEALGEARERLDKVREKPAE</sequence>
<reference evidence="2 3" key="1">
    <citation type="submission" date="2019-12" db="EMBL/GenBank/DDBJ databases">
        <title>Isolation and characterization of three novel carbon monoxide-oxidizing members of Halobacteria from salione crusts and soils.</title>
        <authorList>
            <person name="Myers M.R."/>
            <person name="King G.M."/>
        </authorList>
    </citation>
    <scope>NUCLEOTIDE SEQUENCE [LARGE SCALE GENOMIC DNA]</scope>
    <source>
        <strain evidence="2 3">WSH3</strain>
    </source>
</reference>
<dbReference type="InterPro" id="IPR055975">
    <property type="entry name" value="DUF7553"/>
</dbReference>